<dbReference type="Pfam" id="PF24968">
    <property type="entry name" value="DUF7770"/>
    <property type="match status" value="1"/>
</dbReference>
<accession>A0A8H3DLY7</accession>
<evidence type="ECO:0000313" key="3">
    <source>
        <dbReference type="Proteomes" id="UP000663843"/>
    </source>
</evidence>
<evidence type="ECO:0000313" key="2">
    <source>
        <dbReference type="EMBL" id="CAE6536659.1"/>
    </source>
</evidence>
<dbReference type="EMBL" id="CAJMWT010009036">
    <property type="protein sequence ID" value="CAE6536659.1"/>
    <property type="molecule type" value="Genomic_DNA"/>
</dbReference>
<sequence>MSSTTIFDKQFHKPDRNCSVQQVILSGSPVNIEDPNTVLHWHIILRISETQSVLLDMPPAGVDGRTGILFIQSAAESTAAEIDISAPIVGEVTVGAIIDLLLRLNRDKYRYDDSGSGCRFWCIVVLGDMEKQGYVASGTVAKFNKQIEGRSQVQPSLYPWPTREGVFYVSKLPSSSHIY</sequence>
<proteinExistence type="predicted"/>
<evidence type="ECO:0000259" key="1">
    <source>
        <dbReference type="Pfam" id="PF24968"/>
    </source>
</evidence>
<organism evidence="2 3">
    <name type="scientific">Rhizoctonia solani</name>
    <dbReference type="NCBI Taxonomy" id="456999"/>
    <lineage>
        <taxon>Eukaryota</taxon>
        <taxon>Fungi</taxon>
        <taxon>Dikarya</taxon>
        <taxon>Basidiomycota</taxon>
        <taxon>Agaricomycotina</taxon>
        <taxon>Agaricomycetes</taxon>
        <taxon>Cantharellales</taxon>
        <taxon>Ceratobasidiaceae</taxon>
        <taxon>Rhizoctonia</taxon>
    </lineage>
</organism>
<dbReference type="InterPro" id="IPR056672">
    <property type="entry name" value="DUF7770"/>
</dbReference>
<name>A0A8H3DLY7_9AGAM</name>
<comment type="caution">
    <text evidence="2">The sequence shown here is derived from an EMBL/GenBank/DDBJ whole genome shotgun (WGS) entry which is preliminary data.</text>
</comment>
<feature type="domain" description="DUF7770" evidence="1">
    <location>
        <begin position="35"/>
        <end position="168"/>
    </location>
</feature>
<protein>
    <recommendedName>
        <fullName evidence="1">DUF7770 domain-containing protein</fullName>
    </recommendedName>
</protein>
<reference evidence="2" key="1">
    <citation type="submission" date="2021-01" db="EMBL/GenBank/DDBJ databases">
        <authorList>
            <person name="Kaushik A."/>
        </authorList>
    </citation>
    <scope>NUCLEOTIDE SEQUENCE</scope>
    <source>
        <strain evidence="2">AG2-2IIIB</strain>
    </source>
</reference>
<dbReference type="AlphaFoldDB" id="A0A8H3DLY7"/>
<dbReference type="Proteomes" id="UP000663843">
    <property type="component" value="Unassembled WGS sequence"/>
</dbReference>
<gene>
    <name evidence="2" type="ORF">RDB_LOCUS187634</name>
</gene>